<dbReference type="KEGG" id="tva:4756518"/>
<dbReference type="AlphaFoldDB" id="A2F8N9"/>
<reference evidence="7" key="1">
    <citation type="submission" date="2006-10" db="EMBL/GenBank/DDBJ databases">
        <authorList>
            <person name="Amadeo P."/>
            <person name="Zhao Q."/>
            <person name="Wortman J."/>
            <person name="Fraser-Liggett C."/>
            <person name="Carlton J."/>
        </authorList>
    </citation>
    <scope>NUCLEOTIDE SEQUENCE</scope>
    <source>
        <strain evidence="7">G3</strain>
    </source>
</reference>
<dbReference type="PANTHER" id="PTHR46621">
    <property type="entry name" value="SNRNA-ACTIVATING PROTEIN COMPLEX SUBUNIT 4"/>
    <property type="match status" value="1"/>
</dbReference>
<evidence type="ECO:0000256" key="3">
    <source>
        <dbReference type="ARBA" id="ARBA00023163"/>
    </source>
</evidence>
<dbReference type="InterPro" id="IPR017930">
    <property type="entry name" value="Myb_dom"/>
</dbReference>
<dbReference type="PANTHER" id="PTHR46621:SF1">
    <property type="entry name" value="SNRNA-ACTIVATING PROTEIN COMPLEX SUBUNIT 4"/>
    <property type="match status" value="1"/>
</dbReference>
<name>A2F8N9_TRIV3</name>
<dbReference type="RefSeq" id="XP_001311647.1">
    <property type="nucleotide sequence ID" value="XM_001311646.1"/>
</dbReference>
<dbReference type="VEuPathDB" id="TrichDB:TVAG_480930"/>
<dbReference type="SMR" id="A2F8N9"/>
<feature type="domain" description="Myb-like" evidence="5">
    <location>
        <begin position="65"/>
        <end position="115"/>
    </location>
</feature>
<evidence type="ECO:0000313" key="7">
    <source>
        <dbReference type="EMBL" id="EAX98717.1"/>
    </source>
</evidence>
<dbReference type="InterPro" id="IPR051575">
    <property type="entry name" value="Myb-like_DNA-bd"/>
</dbReference>
<dbReference type="GO" id="GO:0005634">
    <property type="term" value="C:nucleus"/>
    <property type="evidence" value="ECO:0000318"/>
    <property type="project" value="GO_Central"/>
</dbReference>
<dbReference type="OrthoDB" id="2143914at2759"/>
<evidence type="ECO:0000256" key="4">
    <source>
        <dbReference type="ARBA" id="ARBA00023242"/>
    </source>
</evidence>
<dbReference type="CDD" id="cd00167">
    <property type="entry name" value="SANT"/>
    <property type="match status" value="2"/>
</dbReference>
<reference evidence="7" key="2">
    <citation type="journal article" date="2007" name="Science">
        <title>Draft genome sequence of the sexually transmitted pathogen Trichomonas vaginalis.</title>
        <authorList>
            <person name="Carlton J.M."/>
            <person name="Hirt R.P."/>
            <person name="Silva J.C."/>
            <person name="Delcher A.L."/>
            <person name="Schatz M."/>
            <person name="Zhao Q."/>
            <person name="Wortman J.R."/>
            <person name="Bidwell S.L."/>
            <person name="Alsmark U.C.M."/>
            <person name="Besteiro S."/>
            <person name="Sicheritz-Ponten T."/>
            <person name="Noel C.J."/>
            <person name="Dacks J.B."/>
            <person name="Foster P.G."/>
            <person name="Simillion C."/>
            <person name="Van de Peer Y."/>
            <person name="Miranda-Saavedra D."/>
            <person name="Barton G.J."/>
            <person name="Westrop G.D."/>
            <person name="Mueller S."/>
            <person name="Dessi D."/>
            <person name="Fiori P.L."/>
            <person name="Ren Q."/>
            <person name="Paulsen I."/>
            <person name="Zhang H."/>
            <person name="Bastida-Corcuera F.D."/>
            <person name="Simoes-Barbosa A."/>
            <person name="Brown M.T."/>
            <person name="Hayes R.D."/>
            <person name="Mukherjee M."/>
            <person name="Okumura C.Y."/>
            <person name="Schneider R."/>
            <person name="Smith A.J."/>
            <person name="Vanacova S."/>
            <person name="Villalvazo M."/>
            <person name="Haas B.J."/>
            <person name="Pertea M."/>
            <person name="Feldblyum T.V."/>
            <person name="Utterback T.R."/>
            <person name="Shu C.L."/>
            <person name="Osoegawa K."/>
            <person name="de Jong P.J."/>
            <person name="Hrdy I."/>
            <person name="Horvathova L."/>
            <person name="Zubacova Z."/>
            <person name="Dolezal P."/>
            <person name="Malik S.B."/>
            <person name="Logsdon J.M. Jr."/>
            <person name="Henze K."/>
            <person name="Gupta A."/>
            <person name="Wang C.C."/>
            <person name="Dunne R.L."/>
            <person name="Upcroft J.A."/>
            <person name="Upcroft P."/>
            <person name="White O."/>
            <person name="Salzberg S.L."/>
            <person name="Tang P."/>
            <person name="Chiu C.-H."/>
            <person name="Lee Y.-S."/>
            <person name="Embley T.M."/>
            <person name="Coombs G.H."/>
            <person name="Mottram J.C."/>
            <person name="Tachezy J."/>
            <person name="Fraser-Liggett C.M."/>
            <person name="Johnson P.J."/>
        </authorList>
    </citation>
    <scope>NUCLEOTIDE SEQUENCE [LARGE SCALE GENOMIC DNA]</scope>
    <source>
        <strain evidence="7">G3</strain>
    </source>
</reference>
<dbReference type="GO" id="GO:0006355">
    <property type="term" value="P:regulation of DNA-templated transcription"/>
    <property type="evidence" value="ECO:0000318"/>
    <property type="project" value="GO_Central"/>
</dbReference>
<dbReference type="Pfam" id="PF00249">
    <property type="entry name" value="Myb_DNA-binding"/>
    <property type="match status" value="2"/>
</dbReference>
<dbReference type="GO" id="GO:0000981">
    <property type="term" value="F:DNA-binding transcription factor activity, RNA polymerase II-specific"/>
    <property type="evidence" value="ECO:0000318"/>
    <property type="project" value="GO_Central"/>
</dbReference>
<keyword evidence="1" id="KW-0805">Transcription regulation</keyword>
<feature type="domain" description="Myb-like" evidence="5">
    <location>
        <begin position="13"/>
        <end position="64"/>
    </location>
</feature>
<evidence type="ECO:0000259" key="6">
    <source>
        <dbReference type="PROSITE" id="PS51294"/>
    </source>
</evidence>
<protein>
    <submittedName>
        <fullName evidence="7">Myb-like DNA-binding domain containing protein</fullName>
    </submittedName>
</protein>
<feature type="domain" description="HTH myb-type" evidence="6">
    <location>
        <begin position="65"/>
        <end position="119"/>
    </location>
</feature>
<evidence type="ECO:0000256" key="2">
    <source>
        <dbReference type="ARBA" id="ARBA00023125"/>
    </source>
</evidence>
<dbReference type="InterPro" id="IPR001005">
    <property type="entry name" value="SANT/Myb"/>
</dbReference>
<keyword evidence="3" id="KW-0804">Transcription</keyword>
<evidence type="ECO:0000313" key="8">
    <source>
        <dbReference type="Proteomes" id="UP000001542"/>
    </source>
</evidence>
<proteinExistence type="predicted"/>
<dbReference type="PROSITE" id="PS50090">
    <property type="entry name" value="MYB_LIKE"/>
    <property type="match status" value="2"/>
</dbReference>
<keyword evidence="2 7" id="KW-0238">DNA-binding</keyword>
<dbReference type="PROSITE" id="PS51294">
    <property type="entry name" value="HTH_MYB"/>
    <property type="match status" value="2"/>
</dbReference>
<dbReference type="VEuPathDB" id="TrichDB:TVAGG3_0456450"/>
<dbReference type="InterPro" id="IPR009057">
    <property type="entry name" value="Homeodomain-like_sf"/>
</dbReference>
<evidence type="ECO:0000259" key="5">
    <source>
        <dbReference type="PROSITE" id="PS50090"/>
    </source>
</evidence>
<dbReference type="SMART" id="SM00717">
    <property type="entry name" value="SANT"/>
    <property type="match status" value="2"/>
</dbReference>
<dbReference type="Gene3D" id="1.10.10.60">
    <property type="entry name" value="Homeodomain-like"/>
    <property type="match status" value="2"/>
</dbReference>
<dbReference type="InParanoid" id="A2F8N9"/>
<accession>A2F8N9</accession>
<dbReference type="eggNOG" id="KOG0048">
    <property type="taxonomic scope" value="Eukaryota"/>
</dbReference>
<dbReference type="GO" id="GO:0000978">
    <property type="term" value="F:RNA polymerase II cis-regulatory region sequence-specific DNA binding"/>
    <property type="evidence" value="ECO:0000318"/>
    <property type="project" value="GO_Central"/>
</dbReference>
<dbReference type="EMBL" id="DS113664">
    <property type="protein sequence ID" value="EAX98717.1"/>
    <property type="molecule type" value="Genomic_DNA"/>
</dbReference>
<feature type="domain" description="HTH myb-type" evidence="6">
    <location>
        <begin position="13"/>
        <end position="64"/>
    </location>
</feature>
<dbReference type="STRING" id="5722.A2F8N9"/>
<dbReference type="SUPFAM" id="SSF46689">
    <property type="entry name" value="Homeodomain-like"/>
    <property type="match status" value="1"/>
</dbReference>
<gene>
    <name evidence="7" type="ORF">TVAG_480930</name>
</gene>
<organism evidence="7 8">
    <name type="scientific">Trichomonas vaginalis (strain ATCC PRA-98 / G3)</name>
    <dbReference type="NCBI Taxonomy" id="412133"/>
    <lineage>
        <taxon>Eukaryota</taxon>
        <taxon>Metamonada</taxon>
        <taxon>Parabasalia</taxon>
        <taxon>Trichomonadida</taxon>
        <taxon>Trichomonadidae</taxon>
        <taxon>Trichomonas</taxon>
    </lineage>
</organism>
<keyword evidence="4" id="KW-0539">Nucleus</keyword>
<evidence type="ECO:0000256" key="1">
    <source>
        <dbReference type="ARBA" id="ARBA00023015"/>
    </source>
</evidence>
<sequence>MLVNNHPTLKVQRQKKVRKLFSPQEDAMLMNIMFNEPFQTWIAVAEKLPGRTARQCRDRWVNYLAPSNKNGPWSSEEDELLAKKYLEHGPQWTTISKFFDGRSENNVKNRWYTYVKHQFNKSTTSANNSIVPGHPERIRTRSACPVNPIALPSPVAHIDISSSFAQKPILPPISVFESGYGQYQPNTIKCIPAQRFRSESVQPFAFSNYSQYQ</sequence>
<dbReference type="Proteomes" id="UP000001542">
    <property type="component" value="Unassembled WGS sequence"/>
</dbReference>
<keyword evidence="8" id="KW-1185">Reference proteome</keyword>